<dbReference type="InParanoid" id="A0A7N2L0W2"/>
<proteinExistence type="predicted"/>
<keyword evidence="4" id="KW-1185">Reference proteome</keyword>
<accession>A0A7N2L0W2</accession>
<name>A0A7N2L0W2_QUELO</name>
<keyword evidence="2" id="KW-0472">Membrane</keyword>
<evidence type="ECO:0000313" key="3">
    <source>
        <dbReference type="EnsemblPlants" id="QL02p092574:mrna"/>
    </source>
</evidence>
<feature type="compositionally biased region" description="Basic and acidic residues" evidence="1">
    <location>
        <begin position="95"/>
        <end position="115"/>
    </location>
</feature>
<keyword evidence="2" id="KW-1133">Transmembrane helix</keyword>
<organism evidence="3 4">
    <name type="scientific">Quercus lobata</name>
    <name type="common">Valley oak</name>
    <dbReference type="NCBI Taxonomy" id="97700"/>
    <lineage>
        <taxon>Eukaryota</taxon>
        <taxon>Viridiplantae</taxon>
        <taxon>Streptophyta</taxon>
        <taxon>Embryophyta</taxon>
        <taxon>Tracheophyta</taxon>
        <taxon>Spermatophyta</taxon>
        <taxon>Magnoliopsida</taxon>
        <taxon>eudicotyledons</taxon>
        <taxon>Gunneridae</taxon>
        <taxon>Pentapetalae</taxon>
        <taxon>rosids</taxon>
        <taxon>fabids</taxon>
        <taxon>Fagales</taxon>
        <taxon>Fagaceae</taxon>
        <taxon>Quercus</taxon>
    </lineage>
</organism>
<reference evidence="4" key="1">
    <citation type="journal article" date="2016" name="G3 (Bethesda)">
        <title>First Draft Assembly and Annotation of the Genome of a California Endemic Oak Quercus lobata Nee (Fagaceae).</title>
        <authorList>
            <person name="Sork V.L."/>
            <person name="Fitz-Gibbon S.T."/>
            <person name="Puiu D."/>
            <person name="Crepeau M."/>
            <person name="Gugger P.F."/>
            <person name="Sherman R."/>
            <person name="Stevens K."/>
            <person name="Langley C.H."/>
            <person name="Pellegrini M."/>
            <person name="Salzberg S.L."/>
        </authorList>
    </citation>
    <scope>NUCLEOTIDE SEQUENCE [LARGE SCALE GENOMIC DNA]</scope>
    <source>
        <strain evidence="4">cv. SW786</strain>
    </source>
</reference>
<sequence length="185" mass="21193">MRRNNEKQTRYVPHHSGTSWRPVKKKVSTASVVFIFFLLVSALIHDSLSLSLSGDTCSERGCDDGFVDVKSVEDSTKRERERERAHPSGQPSFGQRDHIQREIAPRERSNPEPRALRLRTLRLRRSTSTSTSNHTQIAPFDFAGEPRAQITHSTLSRSHRDGIDHTDRMEIAIGKWLGFDKFDRI</sequence>
<evidence type="ECO:0000256" key="2">
    <source>
        <dbReference type="SAM" id="Phobius"/>
    </source>
</evidence>
<evidence type="ECO:0000313" key="4">
    <source>
        <dbReference type="Proteomes" id="UP000594261"/>
    </source>
</evidence>
<dbReference type="AlphaFoldDB" id="A0A7N2L0W2"/>
<feature type="region of interest" description="Disordered" evidence="1">
    <location>
        <begin position="72"/>
        <end position="115"/>
    </location>
</feature>
<evidence type="ECO:0000256" key="1">
    <source>
        <dbReference type="SAM" id="MobiDB-lite"/>
    </source>
</evidence>
<protein>
    <submittedName>
        <fullName evidence="3">Uncharacterized protein</fullName>
    </submittedName>
</protein>
<feature type="transmembrane region" description="Helical" evidence="2">
    <location>
        <begin position="27"/>
        <end position="44"/>
    </location>
</feature>
<feature type="region of interest" description="Disordered" evidence="1">
    <location>
        <begin position="1"/>
        <end position="20"/>
    </location>
</feature>
<keyword evidence="2" id="KW-0812">Transmembrane</keyword>
<feature type="compositionally biased region" description="Basic and acidic residues" evidence="1">
    <location>
        <begin position="72"/>
        <end position="86"/>
    </location>
</feature>
<dbReference type="Gramene" id="QL02p092574:mrna">
    <property type="protein sequence ID" value="QL02p092574:mrna"/>
    <property type="gene ID" value="QL02p092574"/>
</dbReference>
<dbReference type="Proteomes" id="UP000594261">
    <property type="component" value="Chromosome 2"/>
</dbReference>
<reference evidence="3" key="2">
    <citation type="submission" date="2021-01" db="UniProtKB">
        <authorList>
            <consortium name="EnsemblPlants"/>
        </authorList>
    </citation>
    <scope>IDENTIFICATION</scope>
</reference>
<dbReference type="EnsemblPlants" id="QL02p092574:mrna">
    <property type="protein sequence ID" value="QL02p092574:mrna"/>
    <property type="gene ID" value="QL02p092574"/>
</dbReference>